<comment type="caution">
    <text evidence="2">The sequence shown here is derived from an EMBL/GenBank/DDBJ whole genome shotgun (WGS) entry which is preliminary data.</text>
</comment>
<dbReference type="SUPFAM" id="SSF56300">
    <property type="entry name" value="Metallo-dependent phosphatases"/>
    <property type="match status" value="1"/>
</dbReference>
<dbReference type="Pfam" id="PF00149">
    <property type="entry name" value="Metallophos"/>
    <property type="match status" value="1"/>
</dbReference>
<reference evidence="2 3" key="1">
    <citation type="submission" date="2018-07" db="EMBL/GenBank/DDBJ databases">
        <title>Dyella monticola sp. nov. and Dyella psychrodurans sp. nov. isolated from monsoon evergreen broad-leaved forest soil of Dinghu Mountain, China.</title>
        <authorList>
            <person name="Gao Z."/>
            <person name="Qiu L."/>
        </authorList>
    </citation>
    <scope>NUCLEOTIDE SEQUENCE [LARGE SCALE GENOMIC DNA]</scope>
    <source>
        <strain evidence="2 3">4MSK11</strain>
    </source>
</reference>
<dbReference type="CDD" id="cd00838">
    <property type="entry name" value="MPP_superfamily"/>
    <property type="match status" value="1"/>
</dbReference>
<dbReference type="InterPro" id="IPR052963">
    <property type="entry name" value="Pantetheine_PDE"/>
</dbReference>
<feature type="domain" description="Calcineurin-like phosphoesterase" evidence="1">
    <location>
        <begin position="1"/>
        <end position="220"/>
    </location>
</feature>
<dbReference type="PANTHER" id="PTHR36492">
    <property type="match status" value="1"/>
</dbReference>
<accession>A0A370XEF6</accession>
<dbReference type="InterPro" id="IPR029052">
    <property type="entry name" value="Metallo-depent_PP-like"/>
</dbReference>
<dbReference type="InterPro" id="IPR004843">
    <property type="entry name" value="Calcineurin-like_PHP"/>
</dbReference>
<dbReference type="EMBL" id="QRBF01000001">
    <property type="protein sequence ID" value="RDS86749.1"/>
    <property type="molecule type" value="Genomic_DNA"/>
</dbReference>
<evidence type="ECO:0000313" key="2">
    <source>
        <dbReference type="EMBL" id="RDS86749.1"/>
    </source>
</evidence>
<protein>
    <recommendedName>
        <fullName evidence="1">Calcineurin-like phosphoesterase domain-containing protein</fullName>
    </recommendedName>
</protein>
<dbReference type="AlphaFoldDB" id="A0A370XEF6"/>
<organism evidence="2 3">
    <name type="scientific">Dyella psychrodurans</name>
    <dbReference type="NCBI Taxonomy" id="1927960"/>
    <lineage>
        <taxon>Bacteria</taxon>
        <taxon>Pseudomonadati</taxon>
        <taxon>Pseudomonadota</taxon>
        <taxon>Gammaproteobacteria</taxon>
        <taxon>Lysobacterales</taxon>
        <taxon>Rhodanobacteraceae</taxon>
        <taxon>Dyella</taxon>
    </lineage>
</organism>
<name>A0A370XEF6_9GAMM</name>
<dbReference type="RefSeq" id="WP_115477019.1">
    <property type="nucleotide sequence ID" value="NZ_QRBF01000001.1"/>
</dbReference>
<gene>
    <name evidence="2" type="ORF">DWU99_05845</name>
</gene>
<dbReference type="GO" id="GO:0016787">
    <property type="term" value="F:hydrolase activity"/>
    <property type="evidence" value="ECO:0007669"/>
    <property type="project" value="InterPro"/>
</dbReference>
<evidence type="ECO:0000259" key="1">
    <source>
        <dbReference type="Pfam" id="PF00149"/>
    </source>
</evidence>
<keyword evidence="3" id="KW-1185">Reference proteome</keyword>
<dbReference type="Gene3D" id="3.60.21.10">
    <property type="match status" value="1"/>
</dbReference>
<dbReference type="OrthoDB" id="9013891at2"/>
<evidence type="ECO:0000313" key="3">
    <source>
        <dbReference type="Proteomes" id="UP000255334"/>
    </source>
</evidence>
<dbReference type="Proteomes" id="UP000255334">
    <property type="component" value="Unassembled WGS sequence"/>
</dbReference>
<sequence length="256" mass="29336">MRVYAVSDLHLDYASNREWLEQLSRREYQHDALILAGDISDKLALLAEGFKALKDRFSAVLYVPGNHDLWVSRDGMRDSIEKFEAVRDVAIRHDVHVDPYRHGDLAIAPLLGWYDYSFGEPDDFLKGAWVDYRACRWPEGYDDAAVTRFFTDQNPVAPSSAIDGASKIITFSHFLPRIDLMPERIPTRHRKIYPVLGSTILETQLRQLGSSMHVYGHSHVNRQLTLDGVTYINNAFGYPSEAHFTGRRLLHIHTEP</sequence>
<dbReference type="PANTHER" id="PTHR36492:SF2">
    <property type="entry name" value="[ACYL-CARRIER-PROTEIN] PHOSPHODIESTERASE PPTH"/>
    <property type="match status" value="1"/>
</dbReference>
<proteinExistence type="predicted"/>